<accession>A0ABQ9TNH4</accession>
<feature type="non-terminal residue" evidence="2">
    <location>
        <position position="82"/>
    </location>
</feature>
<name>A0ABQ9TNH4_SAGOE</name>
<comment type="caution">
    <text evidence="2">The sequence shown here is derived from an EMBL/GenBank/DDBJ whole genome shotgun (WGS) entry which is preliminary data.</text>
</comment>
<organism evidence="2 3">
    <name type="scientific">Saguinus oedipus</name>
    <name type="common">Cotton-top tamarin</name>
    <name type="synonym">Oedipomidas oedipus</name>
    <dbReference type="NCBI Taxonomy" id="9490"/>
    <lineage>
        <taxon>Eukaryota</taxon>
        <taxon>Metazoa</taxon>
        <taxon>Chordata</taxon>
        <taxon>Craniata</taxon>
        <taxon>Vertebrata</taxon>
        <taxon>Euteleostomi</taxon>
        <taxon>Mammalia</taxon>
        <taxon>Eutheria</taxon>
        <taxon>Euarchontoglires</taxon>
        <taxon>Primates</taxon>
        <taxon>Haplorrhini</taxon>
        <taxon>Platyrrhini</taxon>
        <taxon>Cebidae</taxon>
        <taxon>Callitrichinae</taxon>
        <taxon>Saguinus</taxon>
    </lineage>
</organism>
<protein>
    <submittedName>
        <fullName evidence="2">Uncharacterized protein</fullName>
    </submittedName>
</protein>
<dbReference type="Proteomes" id="UP001266305">
    <property type="component" value="Unassembled WGS sequence"/>
</dbReference>
<keyword evidence="3" id="KW-1185">Reference proteome</keyword>
<evidence type="ECO:0000313" key="2">
    <source>
        <dbReference type="EMBL" id="KAK2086330.1"/>
    </source>
</evidence>
<gene>
    <name evidence="2" type="ORF">P7K49_035755</name>
</gene>
<evidence type="ECO:0000256" key="1">
    <source>
        <dbReference type="SAM" id="MobiDB-lite"/>
    </source>
</evidence>
<proteinExistence type="predicted"/>
<dbReference type="EMBL" id="JASSZA010000020">
    <property type="protein sequence ID" value="KAK2086330.1"/>
    <property type="molecule type" value="Genomic_DNA"/>
</dbReference>
<evidence type="ECO:0000313" key="3">
    <source>
        <dbReference type="Proteomes" id="UP001266305"/>
    </source>
</evidence>
<sequence>MAPWPQLLRGKSIPPTLGTTGGSIQPTSLSLHELKGQVRRSPHGMYLPQLELSFYFTSTGHLLSSRHDALIPDTGKVVAAGM</sequence>
<reference evidence="2 3" key="1">
    <citation type="submission" date="2023-05" db="EMBL/GenBank/DDBJ databases">
        <title>B98-5 Cell Line De Novo Hybrid Assembly: An Optical Mapping Approach.</title>
        <authorList>
            <person name="Kananen K."/>
            <person name="Auerbach J.A."/>
            <person name="Kautto E."/>
            <person name="Blachly J.S."/>
        </authorList>
    </citation>
    <scope>NUCLEOTIDE SEQUENCE [LARGE SCALE GENOMIC DNA]</scope>
    <source>
        <strain evidence="2">B95-8</strain>
        <tissue evidence="2">Cell line</tissue>
    </source>
</reference>
<feature type="region of interest" description="Disordered" evidence="1">
    <location>
        <begin position="1"/>
        <end position="26"/>
    </location>
</feature>